<evidence type="ECO:0000256" key="7">
    <source>
        <dbReference type="RuleBase" id="RU003792"/>
    </source>
</evidence>
<dbReference type="CDD" id="cd02570">
    <property type="entry name" value="PseudoU_synth_EcTruA"/>
    <property type="match status" value="1"/>
</dbReference>
<evidence type="ECO:0000256" key="2">
    <source>
        <dbReference type="ARBA" id="ARBA00022694"/>
    </source>
</evidence>
<evidence type="ECO:0000256" key="3">
    <source>
        <dbReference type="ARBA" id="ARBA00023235"/>
    </source>
</evidence>
<evidence type="ECO:0000256" key="5">
    <source>
        <dbReference type="PIRSR" id="PIRSR001430-1"/>
    </source>
</evidence>
<evidence type="ECO:0000256" key="4">
    <source>
        <dbReference type="HAMAP-Rule" id="MF_00171"/>
    </source>
</evidence>
<dbReference type="InterPro" id="IPR020094">
    <property type="entry name" value="TruA/RsuA/RluB/E/F_N"/>
</dbReference>
<keyword evidence="3 4" id="KW-0413">Isomerase</keyword>
<reference evidence="9 10" key="1">
    <citation type="submission" date="2018-06" db="EMBL/GenBank/DDBJ databases">
        <title>Draft sequence of Acidithiobacillus ferrooxidans CCM 4253.</title>
        <authorList>
            <person name="Moya-Beltran A."/>
            <person name="Castro M."/>
            <person name="Covarrubias P.C."/>
            <person name="Issotta F."/>
            <person name="Janiczek O."/>
            <person name="Mandl M."/>
            <person name="Kucera J."/>
            <person name="Quatrini R."/>
        </authorList>
    </citation>
    <scope>NUCLEOTIDE SEQUENCE [LARGE SCALE GENOMIC DNA]</scope>
    <source>
        <strain evidence="9 10">CCM 4253</strain>
    </source>
</reference>
<organism evidence="9 10">
    <name type="scientific">Acidithiobacillus ferrooxidans</name>
    <name type="common">Thiobacillus ferrooxidans</name>
    <dbReference type="NCBI Taxonomy" id="920"/>
    <lineage>
        <taxon>Bacteria</taxon>
        <taxon>Pseudomonadati</taxon>
        <taxon>Pseudomonadota</taxon>
        <taxon>Acidithiobacillia</taxon>
        <taxon>Acidithiobacillales</taxon>
        <taxon>Acidithiobacillaceae</taxon>
        <taxon>Acidithiobacillus</taxon>
    </lineage>
</organism>
<comment type="subunit">
    <text evidence="4">Homodimer.</text>
</comment>
<dbReference type="Proteomes" id="UP000248886">
    <property type="component" value="Unassembled WGS sequence"/>
</dbReference>
<comment type="caution">
    <text evidence="4">Lacks conserved residue(s) required for the propagation of feature annotation.</text>
</comment>
<gene>
    <name evidence="4" type="primary">truA</name>
    <name evidence="9" type="ORF">DN052_15445</name>
</gene>
<dbReference type="PANTHER" id="PTHR11142:SF0">
    <property type="entry name" value="TRNA PSEUDOURIDINE SYNTHASE-LIKE 1"/>
    <property type="match status" value="1"/>
</dbReference>
<dbReference type="InterPro" id="IPR020095">
    <property type="entry name" value="PsdUridine_synth_TruA_C"/>
</dbReference>
<accession>A0A2W1JZZ4</accession>
<dbReference type="OrthoDB" id="5289957at2"/>
<dbReference type="InterPro" id="IPR020103">
    <property type="entry name" value="PsdUridine_synth_cat_dom_sf"/>
</dbReference>
<dbReference type="EMBL" id="QKQP01000012">
    <property type="protein sequence ID" value="PZD79918.1"/>
    <property type="molecule type" value="Genomic_DNA"/>
</dbReference>
<dbReference type="SUPFAM" id="SSF55120">
    <property type="entry name" value="Pseudouridine synthase"/>
    <property type="match status" value="1"/>
</dbReference>
<feature type="domain" description="Pseudouridine synthase I TruA alpha/beta" evidence="8">
    <location>
        <begin position="151"/>
        <end position="253"/>
    </location>
</feature>
<protein>
    <recommendedName>
        <fullName evidence="4">tRNA pseudouridine synthase A</fullName>
        <ecNumber evidence="4">5.4.99.12</ecNumber>
    </recommendedName>
    <alternativeName>
        <fullName evidence="4">tRNA pseudouridine(38-40) synthase</fullName>
    </alternativeName>
    <alternativeName>
        <fullName evidence="4">tRNA pseudouridylate synthase I</fullName>
    </alternativeName>
    <alternativeName>
        <fullName evidence="4">tRNA-uridine isomerase I</fullName>
    </alternativeName>
</protein>
<feature type="active site" description="Nucleophile" evidence="4 5">
    <location>
        <position position="60"/>
    </location>
</feature>
<evidence type="ECO:0000259" key="8">
    <source>
        <dbReference type="Pfam" id="PF01416"/>
    </source>
</evidence>
<dbReference type="InterPro" id="IPR020097">
    <property type="entry name" value="PsdUridine_synth_TruA_a/b_dom"/>
</dbReference>
<proteinExistence type="inferred from homology"/>
<dbReference type="FunFam" id="3.30.70.580:FF:000001">
    <property type="entry name" value="tRNA pseudouridine synthase A"/>
    <property type="match status" value="1"/>
</dbReference>
<dbReference type="Gene3D" id="3.30.70.660">
    <property type="entry name" value="Pseudouridine synthase I, catalytic domain, C-terminal subdomain"/>
    <property type="match status" value="1"/>
</dbReference>
<dbReference type="AlphaFoldDB" id="A0A2W1JZZ4"/>
<sequence>MEQFAEPRGTRWALGLEYDGNGFCGWQRQLDQDSVQGVVEAALSRVAQCPISVVVAGRTDTGVHALCQVVHFDSPVLRRPEAWVRGANTALPAGVALRWARVVPDSFHARFSATARRYRYVILNRREKSALWRNHTAWIYSPLDVEAMQAAAQTLLGTHDFSAFRAAACQAKSPVRNLCQLRVVRRGDLIAVDAEANGFLHHMVRNLVGVLIAIGKADRPVDWAAEVLASRDRCRAGVTAPPGGLYFVAPRYPAEFGLPVDAMDAGFLTGD</sequence>
<comment type="function">
    <text evidence="4">Formation of pseudouridine at positions 38, 39 and 40 in the anticodon stem and loop of transfer RNAs.</text>
</comment>
<evidence type="ECO:0000313" key="9">
    <source>
        <dbReference type="EMBL" id="PZD79918.1"/>
    </source>
</evidence>
<dbReference type="PIRSF" id="PIRSF001430">
    <property type="entry name" value="tRNA_psdUrid_synth"/>
    <property type="match status" value="1"/>
</dbReference>
<evidence type="ECO:0000256" key="6">
    <source>
        <dbReference type="PIRSR" id="PIRSR001430-2"/>
    </source>
</evidence>
<dbReference type="Pfam" id="PF01416">
    <property type="entry name" value="PseudoU_synth_1"/>
    <property type="match status" value="2"/>
</dbReference>
<dbReference type="GO" id="GO:0003723">
    <property type="term" value="F:RNA binding"/>
    <property type="evidence" value="ECO:0007669"/>
    <property type="project" value="InterPro"/>
</dbReference>
<dbReference type="GO" id="GO:0160147">
    <property type="term" value="F:tRNA pseudouridine(38-40) synthase activity"/>
    <property type="evidence" value="ECO:0007669"/>
    <property type="project" value="UniProtKB-EC"/>
</dbReference>
<keyword evidence="2 4" id="KW-0819">tRNA processing</keyword>
<dbReference type="InterPro" id="IPR001406">
    <property type="entry name" value="PsdUridine_synth_TruA"/>
</dbReference>
<feature type="binding site" evidence="4 6">
    <location>
        <position position="118"/>
    </location>
    <ligand>
        <name>substrate</name>
    </ligand>
</feature>
<comment type="similarity">
    <text evidence="1 4 7">Belongs to the tRNA pseudouridine synthase TruA family.</text>
</comment>
<dbReference type="NCBIfam" id="TIGR00071">
    <property type="entry name" value="hisT_truA"/>
    <property type="match status" value="1"/>
</dbReference>
<dbReference type="OMA" id="ADAFCHN"/>
<feature type="domain" description="Pseudouridine synthase I TruA alpha/beta" evidence="8">
    <location>
        <begin position="17"/>
        <end position="111"/>
    </location>
</feature>
<comment type="catalytic activity">
    <reaction evidence="4 7">
        <text>uridine(38/39/40) in tRNA = pseudouridine(38/39/40) in tRNA</text>
        <dbReference type="Rhea" id="RHEA:22376"/>
        <dbReference type="Rhea" id="RHEA-COMP:10085"/>
        <dbReference type="Rhea" id="RHEA-COMP:10087"/>
        <dbReference type="ChEBI" id="CHEBI:65314"/>
        <dbReference type="ChEBI" id="CHEBI:65315"/>
        <dbReference type="EC" id="5.4.99.12"/>
    </reaction>
</comment>
<dbReference type="EC" id="5.4.99.12" evidence="4"/>
<comment type="caution">
    <text evidence="9">The sequence shown here is derived from an EMBL/GenBank/DDBJ whole genome shotgun (WGS) entry which is preliminary data.</text>
</comment>
<dbReference type="RefSeq" id="WP_012536949.1">
    <property type="nucleotide sequence ID" value="NZ_AP025160.1"/>
</dbReference>
<evidence type="ECO:0000313" key="10">
    <source>
        <dbReference type="Proteomes" id="UP000248886"/>
    </source>
</evidence>
<evidence type="ECO:0000256" key="1">
    <source>
        <dbReference type="ARBA" id="ARBA00009375"/>
    </source>
</evidence>
<dbReference type="HAMAP" id="MF_00171">
    <property type="entry name" value="TruA"/>
    <property type="match status" value="1"/>
</dbReference>
<dbReference type="PANTHER" id="PTHR11142">
    <property type="entry name" value="PSEUDOURIDYLATE SYNTHASE"/>
    <property type="match status" value="1"/>
</dbReference>
<dbReference type="GO" id="GO:0031119">
    <property type="term" value="P:tRNA pseudouridine synthesis"/>
    <property type="evidence" value="ECO:0007669"/>
    <property type="project" value="UniProtKB-UniRule"/>
</dbReference>
<dbReference type="Gene3D" id="3.30.70.580">
    <property type="entry name" value="Pseudouridine synthase I, catalytic domain, N-terminal subdomain"/>
    <property type="match status" value="1"/>
</dbReference>
<dbReference type="GeneID" id="65281207"/>
<name>A0A2W1JZZ4_ACIFR</name>